<reference evidence="1" key="2">
    <citation type="submission" date="2020-11" db="EMBL/GenBank/DDBJ databases">
        <authorList>
            <person name="McCartney M.A."/>
            <person name="Auch B."/>
            <person name="Kono T."/>
            <person name="Mallez S."/>
            <person name="Becker A."/>
            <person name="Gohl D.M."/>
            <person name="Silverstein K.A.T."/>
            <person name="Koren S."/>
            <person name="Bechman K.B."/>
            <person name="Herman A."/>
            <person name="Abrahante J.E."/>
            <person name="Garbe J."/>
        </authorList>
    </citation>
    <scope>NUCLEOTIDE SEQUENCE</scope>
    <source>
        <strain evidence="1">Duluth1</strain>
        <tissue evidence="1">Whole animal</tissue>
    </source>
</reference>
<reference evidence="1" key="1">
    <citation type="journal article" date="2019" name="bioRxiv">
        <title>The Genome of the Zebra Mussel, Dreissena polymorpha: A Resource for Invasive Species Research.</title>
        <authorList>
            <person name="McCartney M.A."/>
            <person name="Auch B."/>
            <person name="Kono T."/>
            <person name="Mallez S."/>
            <person name="Zhang Y."/>
            <person name="Obille A."/>
            <person name="Becker A."/>
            <person name="Abrahante J.E."/>
            <person name="Garbe J."/>
            <person name="Badalamenti J.P."/>
            <person name="Herman A."/>
            <person name="Mangelson H."/>
            <person name="Liachko I."/>
            <person name="Sullivan S."/>
            <person name="Sone E.D."/>
            <person name="Koren S."/>
            <person name="Silverstein K.A.T."/>
            <person name="Beckman K.B."/>
            <person name="Gohl D.M."/>
        </authorList>
    </citation>
    <scope>NUCLEOTIDE SEQUENCE</scope>
    <source>
        <strain evidence="1">Duluth1</strain>
        <tissue evidence="1">Whole animal</tissue>
    </source>
</reference>
<protein>
    <submittedName>
        <fullName evidence="1">Uncharacterized protein</fullName>
    </submittedName>
</protein>
<name>A0A9D4DRM4_DREPO</name>
<keyword evidence="2" id="KW-1185">Reference proteome</keyword>
<evidence type="ECO:0000313" key="1">
    <source>
        <dbReference type="EMBL" id="KAH3753556.1"/>
    </source>
</evidence>
<dbReference type="EMBL" id="JAIWYP010000010">
    <property type="protein sequence ID" value="KAH3753556.1"/>
    <property type="molecule type" value="Genomic_DNA"/>
</dbReference>
<comment type="caution">
    <text evidence="1">The sequence shown here is derived from an EMBL/GenBank/DDBJ whole genome shotgun (WGS) entry which is preliminary data.</text>
</comment>
<sequence>MFTCELCWFDCRYSDLVRSRYSPYGYGVRLSCAAREPSYPSLRNWKLQGALSCCTAVR</sequence>
<proteinExistence type="predicted"/>
<dbReference type="AlphaFoldDB" id="A0A9D4DRM4"/>
<gene>
    <name evidence="1" type="ORF">DPMN_188196</name>
</gene>
<organism evidence="1 2">
    <name type="scientific">Dreissena polymorpha</name>
    <name type="common">Zebra mussel</name>
    <name type="synonym">Mytilus polymorpha</name>
    <dbReference type="NCBI Taxonomy" id="45954"/>
    <lineage>
        <taxon>Eukaryota</taxon>
        <taxon>Metazoa</taxon>
        <taxon>Spiralia</taxon>
        <taxon>Lophotrochozoa</taxon>
        <taxon>Mollusca</taxon>
        <taxon>Bivalvia</taxon>
        <taxon>Autobranchia</taxon>
        <taxon>Heteroconchia</taxon>
        <taxon>Euheterodonta</taxon>
        <taxon>Imparidentia</taxon>
        <taxon>Neoheterodontei</taxon>
        <taxon>Myida</taxon>
        <taxon>Dreissenoidea</taxon>
        <taxon>Dreissenidae</taxon>
        <taxon>Dreissena</taxon>
    </lineage>
</organism>
<evidence type="ECO:0000313" key="2">
    <source>
        <dbReference type="Proteomes" id="UP000828390"/>
    </source>
</evidence>
<accession>A0A9D4DRM4</accession>
<dbReference type="Proteomes" id="UP000828390">
    <property type="component" value="Unassembled WGS sequence"/>
</dbReference>